<dbReference type="OrthoDB" id="10504076at2759"/>
<protein>
    <submittedName>
        <fullName evidence="2">Uncharacterized protein</fullName>
    </submittedName>
</protein>
<evidence type="ECO:0000313" key="3">
    <source>
        <dbReference type="Proteomes" id="UP000807769"/>
    </source>
</evidence>
<dbReference type="AlphaFoldDB" id="A0A9P7EF88"/>
<sequence length="114" mass="12955">MTTTIAIAIVVVILVLVGLGITYYWWQPAIPVHSFYSWMPCFVIVPLEEHRHSEECRNQGIPDIPPACTVCNCSWERYSECTVSCWPMDTMSDVASISFGDHPKLCFLCPSKRQ</sequence>
<keyword evidence="3" id="KW-1185">Reference proteome</keyword>
<dbReference type="RefSeq" id="XP_041194942.1">
    <property type="nucleotide sequence ID" value="XM_041335288.1"/>
</dbReference>
<dbReference type="Proteomes" id="UP000807769">
    <property type="component" value="Unassembled WGS sequence"/>
</dbReference>
<reference evidence="2" key="1">
    <citation type="journal article" date="2020" name="New Phytol.">
        <title>Comparative genomics reveals dynamic genome evolution in host specialist ectomycorrhizal fungi.</title>
        <authorList>
            <person name="Lofgren L.A."/>
            <person name="Nguyen N.H."/>
            <person name="Vilgalys R."/>
            <person name="Ruytinx J."/>
            <person name="Liao H.L."/>
            <person name="Branco S."/>
            <person name="Kuo A."/>
            <person name="LaButti K."/>
            <person name="Lipzen A."/>
            <person name="Andreopoulos W."/>
            <person name="Pangilinan J."/>
            <person name="Riley R."/>
            <person name="Hundley H."/>
            <person name="Na H."/>
            <person name="Barry K."/>
            <person name="Grigoriev I.V."/>
            <person name="Stajich J.E."/>
            <person name="Kennedy P.G."/>
        </authorList>
    </citation>
    <scope>NUCLEOTIDE SEQUENCE</scope>
    <source>
        <strain evidence="2">MN1</strain>
    </source>
</reference>
<accession>A0A9P7EF88</accession>
<gene>
    <name evidence="2" type="ORF">BJ212DRAFT_1345090</name>
</gene>
<proteinExistence type="predicted"/>
<keyword evidence="1" id="KW-0472">Membrane</keyword>
<organism evidence="2 3">
    <name type="scientific">Suillus subaureus</name>
    <dbReference type="NCBI Taxonomy" id="48587"/>
    <lineage>
        <taxon>Eukaryota</taxon>
        <taxon>Fungi</taxon>
        <taxon>Dikarya</taxon>
        <taxon>Basidiomycota</taxon>
        <taxon>Agaricomycotina</taxon>
        <taxon>Agaricomycetes</taxon>
        <taxon>Agaricomycetidae</taxon>
        <taxon>Boletales</taxon>
        <taxon>Suillineae</taxon>
        <taxon>Suillaceae</taxon>
        <taxon>Suillus</taxon>
    </lineage>
</organism>
<keyword evidence="1" id="KW-0812">Transmembrane</keyword>
<dbReference type="EMBL" id="JABBWG010000010">
    <property type="protein sequence ID" value="KAG1819265.1"/>
    <property type="molecule type" value="Genomic_DNA"/>
</dbReference>
<comment type="caution">
    <text evidence="2">The sequence shown here is derived from an EMBL/GenBank/DDBJ whole genome shotgun (WGS) entry which is preliminary data.</text>
</comment>
<evidence type="ECO:0000256" key="1">
    <source>
        <dbReference type="SAM" id="Phobius"/>
    </source>
</evidence>
<evidence type="ECO:0000313" key="2">
    <source>
        <dbReference type="EMBL" id="KAG1819265.1"/>
    </source>
</evidence>
<feature type="non-terminal residue" evidence="2">
    <location>
        <position position="1"/>
    </location>
</feature>
<feature type="transmembrane region" description="Helical" evidence="1">
    <location>
        <begin position="6"/>
        <end position="26"/>
    </location>
</feature>
<dbReference type="GeneID" id="64629305"/>
<name>A0A9P7EF88_9AGAM</name>
<keyword evidence="1" id="KW-1133">Transmembrane helix</keyword>